<gene>
    <name evidence="2" type="ORF">ODALV1_LOCUS23869</name>
</gene>
<sequence length="219" mass="24911">MIDSETAKQLERLFKTASYFGSIPYTWDPQKKKLVSTSSCWRRYCIANTLNIIYMIYLIAALIHELFKPQPDLSTLTLPFGTLTMVICSLILSLNLSRRGSEVSDFVNAYFEYFEAISDQYARKGKKMHLRGCKIMAQLTFAAIPIVTFVYVVNVLSNPGDKVYVTSMLTGSNAQYRYIPAVLPYCIYEGVVIMSVISFYFMVFTIPVLCMHALGNEIM</sequence>
<keyword evidence="1" id="KW-0472">Membrane</keyword>
<keyword evidence="1" id="KW-1133">Transmembrane helix</keyword>
<evidence type="ECO:0000313" key="3">
    <source>
        <dbReference type="Proteomes" id="UP001642540"/>
    </source>
</evidence>
<keyword evidence="1" id="KW-0812">Transmembrane</keyword>
<feature type="transmembrane region" description="Helical" evidence="1">
    <location>
        <begin position="76"/>
        <end position="96"/>
    </location>
</feature>
<feature type="transmembrane region" description="Helical" evidence="1">
    <location>
        <begin position="191"/>
        <end position="214"/>
    </location>
</feature>
<name>A0ABP1RMA8_9HEXA</name>
<comment type="caution">
    <text evidence="2">The sequence shown here is derived from an EMBL/GenBank/DDBJ whole genome shotgun (WGS) entry which is preliminary data.</text>
</comment>
<keyword evidence="3" id="KW-1185">Reference proteome</keyword>
<feature type="transmembrane region" description="Helical" evidence="1">
    <location>
        <begin position="41"/>
        <end position="64"/>
    </location>
</feature>
<protein>
    <submittedName>
        <fullName evidence="2">Uncharacterized protein</fullName>
    </submittedName>
</protein>
<feature type="transmembrane region" description="Helical" evidence="1">
    <location>
        <begin position="133"/>
        <end position="153"/>
    </location>
</feature>
<evidence type="ECO:0000256" key="1">
    <source>
        <dbReference type="SAM" id="Phobius"/>
    </source>
</evidence>
<accession>A0ABP1RMA8</accession>
<organism evidence="2 3">
    <name type="scientific">Orchesella dallaii</name>
    <dbReference type="NCBI Taxonomy" id="48710"/>
    <lineage>
        <taxon>Eukaryota</taxon>
        <taxon>Metazoa</taxon>
        <taxon>Ecdysozoa</taxon>
        <taxon>Arthropoda</taxon>
        <taxon>Hexapoda</taxon>
        <taxon>Collembola</taxon>
        <taxon>Entomobryomorpha</taxon>
        <taxon>Entomobryoidea</taxon>
        <taxon>Orchesellidae</taxon>
        <taxon>Orchesellinae</taxon>
        <taxon>Orchesella</taxon>
    </lineage>
</organism>
<dbReference type="Proteomes" id="UP001642540">
    <property type="component" value="Unassembled WGS sequence"/>
</dbReference>
<evidence type="ECO:0000313" key="2">
    <source>
        <dbReference type="EMBL" id="CAL8130757.1"/>
    </source>
</evidence>
<proteinExistence type="predicted"/>
<dbReference type="EMBL" id="CAXLJM020000085">
    <property type="protein sequence ID" value="CAL8130757.1"/>
    <property type="molecule type" value="Genomic_DNA"/>
</dbReference>
<reference evidence="2 3" key="1">
    <citation type="submission" date="2024-08" db="EMBL/GenBank/DDBJ databases">
        <authorList>
            <person name="Cucini C."/>
            <person name="Frati F."/>
        </authorList>
    </citation>
    <scope>NUCLEOTIDE SEQUENCE [LARGE SCALE GENOMIC DNA]</scope>
</reference>